<evidence type="ECO:0000313" key="3">
    <source>
        <dbReference type="EMBL" id="MBX0322711.1"/>
    </source>
</evidence>
<dbReference type="EMBL" id="RKLR01000002">
    <property type="protein sequence ID" value="MBX0322711.1"/>
    <property type="molecule type" value="Genomic_DNA"/>
</dbReference>
<dbReference type="Proteomes" id="UP001430377">
    <property type="component" value="Unassembled WGS sequence"/>
</dbReference>
<gene>
    <name evidence="3" type="ORF">EGH21_06670</name>
</gene>
<evidence type="ECO:0000256" key="2">
    <source>
        <dbReference type="RuleBase" id="RU003707"/>
    </source>
</evidence>
<evidence type="ECO:0000256" key="1">
    <source>
        <dbReference type="ARBA" id="ARBA00005254"/>
    </source>
</evidence>
<evidence type="ECO:0000313" key="4">
    <source>
        <dbReference type="Proteomes" id="UP001430377"/>
    </source>
</evidence>
<reference evidence="3 4" key="1">
    <citation type="submission" date="2021-06" db="EMBL/GenBank/DDBJ databases">
        <title>Halomicroarcula sp. a new haloarchaeum isolated from saline soil.</title>
        <authorList>
            <person name="Duran-Viseras A."/>
            <person name="Sanchez-Porro C."/>
            <person name="Ventosa A."/>
        </authorList>
    </citation>
    <scope>NUCLEOTIDE SEQUENCE [LARGE SCALE GENOMIC DNA]</scope>
    <source>
        <strain evidence="3 4">F13</strain>
    </source>
</reference>
<protein>
    <submittedName>
        <fullName evidence="3">Enoyl-CoA hydratase/isomerase family protein</fullName>
    </submittedName>
</protein>
<dbReference type="InterPro" id="IPR029045">
    <property type="entry name" value="ClpP/crotonase-like_dom_sf"/>
</dbReference>
<dbReference type="PANTHER" id="PTHR43802">
    <property type="entry name" value="ENOYL-COA HYDRATASE"/>
    <property type="match status" value="1"/>
</dbReference>
<organism evidence="3 4">
    <name type="scientific">Haloarcula rubra</name>
    <dbReference type="NCBI Taxonomy" id="2487747"/>
    <lineage>
        <taxon>Archaea</taxon>
        <taxon>Methanobacteriati</taxon>
        <taxon>Methanobacteriota</taxon>
        <taxon>Stenosarchaea group</taxon>
        <taxon>Halobacteria</taxon>
        <taxon>Halobacteriales</taxon>
        <taxon>Haloarculaceae</taxon>
        <taxon>Haloarcula</taxon>
    </lineage>
</organism>
<dbReference type="CDD" id="cd06558">
    <property type="entry name" value="crotonase-like"/>
    <property type="match status" value="1"/>
</dbReference>
<dbReference type="InterPro" id="IPR001753">
    <property type="entry name" value="Enoyl-CoA_hydra/iso"/>
</dbReference>
<dbReference type="PROSITE" id="PS00166">
    <property type="entry name" value="ENOYL_COA_HYDRATASE"/>
    <property type="match status" value="1"/>
</dbReference>
<dbReference type="PANTHER" id="PTHR43802:SF1">
    <property type="entry name" value="IP11341P-RELATED"/>
    <property type="match status" value="1"/>
</dbReference>
<dbReference type="Gene3D" id="3.90.226.10">
    <property type="entry name" value="2-enoyl-CoA Hydratase, Chain A, domain 1"/>
    <property type="match status" value="1"/>
</dbReference>
<comment type="caution">
    <text evidence="3">The sequence shown here is derived from an EMBL/GenBank/DDBJ whole genome shotgun (WGS) entry which is preliminary data.</text>
</comment>
<comment type="similarity">
    <text evidence="1 2">Belongs to the enoyl-CoA hydratase/isomerase family.</text>
</comment>
<keyword evidence="4" id="KW-1185">Reference proteome</keyword>
<proteinExistence type="inferred from homology"/>
<sequence>MVRTTADGDVRVVTLDRPARRNALDREALRDLETAVEAATEAVVYLHGAGDAFCAGADLDVVQSLDGDDAAEFAALGQRVATAIEQYDGAVVAGVDGAARGGGVELALACDIRVATPDATFAETGVELGLFGAWGGTGRLPRIVGEGEALDLALSGRTVDAEAALRMGLVSRVVDDPRAVADEVAAVDHGALRELKARMRDESAQQTIEERERAAFARLVEAADFGSADAHDGE</sequence>
<name>A0AAW4PPS9_9EURY</name>
<dbReference type="Pfam" id="PF00378">
    <property type="entry name" value="ECH_1"/>
    <property type="match status" value="1"/>
</dbReference>
<accession>A0AAW4PPS9</accession>
<dbReference type="GO" id="GO:0003824">
    <property type="term" value="F:catalytic activity"/>
    <property type="evidence" value="ECO:0007669"/>
    <property type="project" value="InterPro"/>
</dbReference>
<dbReference type="InterPro" id="IPR018376">
    <property type="entry name" value="Enoyl-CoA_hyd/isom_CS"/>
</dbReference>
<dbReference type="RefSeq" id="WP_220617696.1">
    <property type="nucleotide sequence ID" value="NZ_RKLR01000002.1"/>
</dbReference>
<dbReference type="SUPFAM" id="SSF52096">
    <property type="entry name" value="ClpP/crotonase"/>
    <property type="match status" value="1"/>
</dbReference>
<dbReference type="AlphaFoldDB" id="A0AAW4PPS9"/>